<reference evidence="2 3" key="1">
    <citation type="submission" date="2022-11" db="EMBL/GenBank/DDBJ databases">
        <title>Whole genome sequence of Eschrichtius robustus ER-17-0199.</title>
        <authorList>
            <person name="Bruniche-Olsen A."/>
            <person name="Black A.N."/>
            <person name="Fields C.J."/>
            <person name="Walden K."/>
            <person name="Dewoody J.A."/>
        </authorList>
    </citation>
    <scope>NUCLEOTIDE SEQUENCE [LARGE SCALE GENOMIC DNA]</scope>
    <source>
        <strain evidence="2">ER-17-0199</strain>
        <tissue evidence="2">Blubber</tissue>
    </source>
</reference>
<keyword evidence="3" id="KW-1185">Reference proteome</keyword>
<sequence>MQRVPDSIPGSWFQQANKETTETRKEARNTDQEVAFRLSRRPGGPLCLSLPTPGGSATSMPGRSRAAALWKAAEDQGRPAPPLTRTGADA</sequence>
<dbReference type="AlphaFoldDB" id="A0AB34GQM5"/>
<organism evidence="2 3">
    <name type="scientific">Eschrichtius robustus</name>
    <name type="common">California gray whale</name>
    <name type="synonym">Eschrichtius gibbosus</name>
    <dbReference type="NCBI Taxonomy" id="9764"/>
    <lineage>
        <taxon>Eukaryota</taxon>
        <taxon>Metazoa</taxon>
        <taxon>Chordata</taxon>
        <taxon>Craniata</taxon>
        <taxon>Vertebrata</taxon>
        <taxon>Euteleostomi</taxon>
        <taxon>Mammalia</taxon>
        <taxon>Eutheria</taxon>
        <taxon>Laurasiatheria</taxon>
        <taxon>Artiodactyla</taxon>
        <taxon>Whippomorpha</taxon>
        <taxon>Cetacea</taxon>
        <taxon>Mysticeti</taxon>
        <taxon>Eschrichtiidae</taxon>
        <taxon>Eschrichtius</taxon>
    </lineage>
</organism>
<gene>
    <name evidence="2" type="ORF">J1605_010081</name>
</gene>
<dbReference type="EMBL" id="JAIQCJ010002112">
    <property type="protein sequence ID" value="KAJ8782373.1"/>
    <property type="molecule type" value="Genomic_DNA"/>
</dbReference>
<name>A0AB34GQM5_ESCRO</name>
<protein>
    <submittedName>
        <fullName evidence="2">Uncharacterized protein</fullName>
    </submittedName>
</protein>
<dbReference type="Proteomes" id="UP001159641">
    <property type="component" value="Unassembled WGS sequence"/>
</dbReference>
<evidence type="ECO:0000313" key="2">
    <source>
        <dbReference type="EMBL" id="KAJ8782373.1"/>
    </source>
</evidence>
<evidence type="ECO:0000256" key="1">
    <source>
        <dbReference type="SAM" id="MobiDB-lite"/>
    </source>
</evidence>
<comment type="caution">
    <text evidence="2">The sequence shown here is derived from an EMBL/GenBank/DDBJ whole genome shotgun (WGS) entry which is preliminary data.</text>
</comment>
<accession>A0AB34GQM5</accession>
<feature type="region of interest" description="Disordered" evidence="1">
    <location>
        <begin position="1"/>
        <end position="90"/>
    </location>
</feature>
<proteinExistence type="predicted"/>
<feature type="compositionally biased region" description="Basic and acidic residues" evidence="1">
    <location>
        <begin position="19"/>
        <end position="31"/>
    </location>
</feature>
<evidence type="ECO:0000313" key="3">
    <source>
        <dbReference type="Proteomes" id="UP001159641"/>
    </source>
</evidence>